<name>A0A1P8UNV4_9RHOB</name>
<evidence type="ECO:0000313" key="1">
    <source>
        <dbReference type="EMBL" id="APZ51063.1"/>
    </source>
</evidence>
<proteinExistence type="predicted"/>
<protein>
    <submittedName>
        <fullName evidence="1">Uncharacterized protein</fullName>
    </submittedName>
</protein>
<keyword evidence="2" id="KW-1185">Reference proteome</keyword>
<sequence length="239" mass="25979">MTGHERTPFTELYSSGKFDKEQTLLNDWLQEVFADTWRQDAARLRAAPRAEADEDVAGGIRRVRHSGTGLTIHVPRDWSAAVSEDKSGPLILFGVTLLQRLDRPGPRRGVDEGGQWNTLLVGGAEDAGLKLTVHDGPLTQTLTENLEGPWSKQWGAEVLQTKPEVEIGSMRGFSVARHIPAGATVPTFGKVSEPCATRQLWLGAATLHVEVVGLARVDHPDIQYAIDAMFASIRAPGSA</sequence>
<gene>
    <name evidence="1" type="ORF">Ga0080574_TMP729</name>
</gene>
<dbReference type="EMBL" id="CP015093">
    <property type="protein sequence ID" value="APZ51063.1"/>
    <property type="molecule type" value="Genomic_DNA"/>
</dbReference>
<organism evidence="1 2">
    <name type="scientific">Salipiger abyssi</name>
    <dbReference type="NCBI Taxonomy" id="1250539"/>
    <lineage>
        <taxon>Bacteria</taxon>
        <taxon>Pseudomonadati</taxon>
        <taxon>Pseudomonadota</taxon>
        <taxon>Alphaproteobacteria</taxon>
        <taxon>Rhodobacterales</taxon>
        <taxon>Roseobacteraceae</taxon>
        <taxon>Salipiger</taxon>
    </lineage>
</organism>
<accession>A0A1P8UNV4</accession>
<reference evidence="1 2" key="1">
    <citation type="submission" date="2016-04" db="EMBL/GenBank/DDBJ databases">
        <title>Deep-sea bacteria in the southern Pacific.</title>
        <authorList>
            <person name="Tang K."/>
        </authorList>
    </citation>
    <scope>NUCLEOTIDE SEQUENCE [LARGE SCALE GENOMIC DNA]</scope>
    <source>
        <strain evidence="1 2">JLT2014</strain>
    </source>
</reference>
<dbReference type="STRING" id="1250539.Ga0080574_TMP729"/>
<dbReference type="AlphaFoldDB" id="A0A1P8UNV4"/>
<evidence type="ECO:0000313" key="2">
    <source>
        <dbReference type="Proteomes" id="UP000187059"/>
    </source>
</evidence>
<dbReference type="Proteomes" id="UP000187059">
    <property type="component" value="Chromosome"/>
</dbReference>
<dbReference type="KEGG" id="paby:Ga0080574_TMP729"/>